<dbReference type="HAMAP" id="MF_00276">
    <property type="entry name" value="KdpC"/>
    <property type="match status" value="1"/>
</dbReference>
<dbReference type="GO" id="GO:0005524">
    <property type="term" value="F:ATP binding"/>
    <property type="evidence" value="ECO:0007669"/>
    <property type="project" value="UniProtKB-UniRule"/>
</dbReference>
<protein>
    <recommendedName>
        <fullName evidence="11">Potassium-transporting ATPase KdpC subunit</fullName>
    </recommendedName>
    <alternativeName>
        <fullName evidence="11">ATP phosphohydrolase [potassium-transporting] C chain</fullName>
    </alternativeName>
    <alternativeName>
        <fullName evidence="11">Potassium-binding and translocating subunit C</fullName>
    </alternativeName>
    <alternativeName>
        <fullName evidence="11">Potassium-translocating ATPase C chain</fullName>
    </alternativeName>
</protein>
<accession>A0A520X9N2</accession>
<evidence type="ECO:0000256" key="3">
    <source>
        <dbReference type="ARBA" id="ARBA00022538"/>
    </source>
</evidence>
<evidence type="ECO:0000313" key="13">
    <source>
        <dbReference type="Proteomes" id="UP000322454"/>
    </source>
</evidence>
<dbReference type="PANTHER" id="PTHR30042">
    <property type="entry name" value="POTASSIUM-TRANSPORTING ATPASE C CHAIN"/>
    <property type="match status" value="1"/>
</dbReference>
<dbReference type="PANTHER" id="PTHR30042:SF2">
    <property type="entry name" value="POTASSIUM-TRANSPORTING ATPASE KDPC SUBUNIT"/>
    <property type="match status" value="1"/>
</dbReference>
<evidence type="ECO:0000256" key="5">
    <source>
        <dbReference type="ARBA" id="ARBA00022741"/>
    </source>
</evidence>
<proteinExistence type="inferred from homology"/>
<organism evidence="12 13">
    <name type="scientific">Candidatus Acidulodesulfobacterium acidiphilum</name>
    <dbReference type="NCBI Taxonomy" id="2597224"/>
    <lineage>
        <taxon>Bacteria</taxon>
        <taxon>Deltaproteobacteria</taxon>
        <taxon>Candidatus Acidulodesulfobacterales</taxon>
        <taxon>Candidatus Acidulodesulfobacterium</taxon>
    </lineage>
</organism>
<evidence type="ECO:0000256" key="7">
    <source>
        <dbReference type="ARBA" id="ARBA00022958"/>
    </source>
</evidence>
<comment type="caution">
    <text evidence="12">The sequence shown here is derived from an EMBL/GenBank/DDBJ whole genome shotgun (WGS) entry which is preliminary data.</text>
</comment>
<keyword evidence="1 11" id="KW-0813">Transport</keyword>
<keyword evidence="10 11" id="KW-0472">Membrane</keyword>
<evidence type="ECO:0000256" key="11">
    <source>
        <dbReference type="HAMAP-Rule" id="MF_00276"/>
    </source>
</evidence>
<dbReference type="GO" id="GO:0005886">
    <property type="term" value="C:plasma membrane"/>
    <property type="evidence" value="ECO:0007669"/>
    <property type="project" value="UniProtKB-SubCell"/>
</dbReference>
<dbReference type="PIRSF" id="PIRSF001296">
    <property type="entry name" value="K_ATPase_KdpC"/>
    <property type="match status" value="1"/>
</dbReference>
<dbReference type="EMBL" id="SHMQ01000028">
    <property type="protein sequence ID" value="RZV37858.1"/>
    <property type="molecule type" value="Genomic_DNA"/>
</dbReference>
<keyword evidence="8 11" id="KW-1133">Transmembrane helix</keyword>
<evidence type="ECO:0000256" key="9">
    <source>
        <dbReference type="ARBA" id="ARBA00023065"/>
    </source>
</evidence>
<keyword evidence="7 11" id="KW-0630">Potassium</keyword>
<keyword evidence="9 11" id="KW-0406">Ion transport</keyword>
<evidence type="ECO:0000256" key="6">
    <source>
        <dbReference type="ARBA" id="ARBA00022840"/>
    </source>
</evidence>
<comment type="similarity">
    <text evidence="11">Belongs to the KdpC family.</text>
</comment>
<keyword evidence="2 11" id="KW-1003">Cell membrane</keyword>
<sequence>MFIMVKELIKMIKLTVLLYIVCSLGYTFLIWGIGKIAFPFQAGGSIVYKNSKPIGSMLIGEKFTSPYIFNGRPSYAGNGYNGTESGASNYAPTNGKYINHEKKLIDKFLKENPSVKKGEIPVDIVTGSGSGLGPYISIAAALDQVTRISSLTGISQAALYRLVKRNISYRQFGIFGTPGVNTVNLNLKLSLLIKKYNLKLYERIFKGLV</sequence>
<keyword evidence="4 11" id="KW-0812">Transmembrane</keyword>
<evidence type="ECO:0000313" key="12">
    <source>
        <dbReference type="EMBL" id="RZV37858.1"/>
    </source>
</evidence>
<keyword evidence="3 11" id="KW-0633">Potassium transport</keyword>
<comment type="subunit">
    <text evidence="11">The system is composed of three essential subunits: KdpA, KdpB and KdpC.</text>
</comment>
<dbReference type="Pfam" id="PF02669">
    <property type="entry name" value="KdpC"/>
    <property type="match status" value="1"/>
</dbReference>
<comment type="subcellular location">
    <subcellularLocation>
        <location evidence="11">Cell membrane</location>
        <topology evidence="11">Single-pass membrane protein</topology>
    </subcellularLocation>
</comment>
<evidence type="ECO:0000256" key="8">
    <source>
        <dbReference type="ARBA" id="ARBA00022989"/>
    </source>
</evidence>
<comment type="function">
    <text evidence="11">Part of the high-affinity ATP-driven potassium transport (or Kdp) system, which catalyzes the hydrolysis of ATP coupled with the electrogenic transport of potassium into the cytoplasm. This subunit acts as a catalytic chaperone that increases the ATP-binding affinity of the ATP-hydrolyzing subunit KdpB by the formation of a transient KdpB/KdpC/ATP ternary complex.</text>
</comment>
<dbReference type="Proteomes" id="UP000322454">
    <property type="component" value="Unassembled WGS sequence"/>
</dbReference>
<dbReference type="GO" id="GO:0008556">
    <property type="term" value="F:P-type potassium transmembrane transporter activity"/>
    <property type="evidence" value="ECO:0007669"/>
    <property type="project" value="InterPro"/>
</dbReference>
<dbReference type="InterPro" id="IPR003820">
    <property type="entry name" value="KdpC"/>
</dbReference>
<evidence type="ECO:0000256" key="4">
    <source>
        <dbReference type="ARBA" id="ARBA00022692"/>
    </source>
</evidence>
<gene>
    <name evidence="11" type="primary">kdpC</name>
    <name evidence="12" type="ORF">EVJ48_08080</name>
</gene>
<keyword evidence="6 11" id="KW-0067">ATP-binding</keyword>
<name>A0A520X9N2_9DELT</name>
<dbReference type="AlphaFoldDB" id="A0A520X9N2"/>
<keyword evidence="5 11" id="KW-0547">Nucleotide-binding</keyword>
<evidence type="ECO:0000256" key="2">
    <source>
        <dbReference type="ARBA" id="ARBA00022475"/>
    </source>
</evidence>
<evidence type="ECO:0000256" key="1">
    <source>
        <dbReference type="ARBA" id="ARBA00022448"/>
    </source>
</evidence>
<feature type="transmembrane region" description="Helical" evidence="11">
    <location>
        <begin position="12"/>
        <end position="33"/>
    </location>
</feature>
<reference evidence="12 13" key="1">
    <citation type="submission" date="2019-01" db="EMBL/GenBank/DDBJ databases">
        <title>Insights into ecological role of a new deltaproteobacterial order Candidatus Sinidesulfobacterales (Sva0485) by metagenomics and metatranscriptomics.</title>
        <authorList>
            <person name="Tan S."/>
            <person name="Liu J."/>
            <person name="Fang Y."/>
            <person name="Hedlund B."/>
            <person name="Lian Z.-H."/>
            <person name="Huang L.-Y."/>
            <person name="Li J.-T."/>
            <person name="Huang L.-N."/>
            <person name="Li W.-J."/>
            <person name="Jiang H.-C."/>
            <person name="Dong H.-L."/>
            <person name="Shu W.-S."/>
        </authorList>
    </citation>
    <scope>NUCLEOTIDE SEQUENCE [LARGE SCALE GENOMIC DNA]</scope>
    <source>
        <strain evidence="12">AP4</strain>
    </source>
</reference>
<evidence type="ECO:0000256" key="10">
    <source>
        <dbReference type="ARBA" id="ARBA00023136"/>
    </source>
</evidence>